<organism evidence="11 12">
    <name type="scientific">Pelagibacterium flavum</name>
    <dbReference type="NCBI Taxonomy" id="2984530"/>
    <lineage>
        <taxon>Bacteria</taxon>
        <taxon>Pseudomonadati</taxon>
        <taxon>Pseudomonadota</taxon>
        <taxon>Alphaproteobacteria</taxon>
        <taxon>Hyphomicrobiales</taxon>
        <taxon>Devosiaceae</taxon>
        <taxon>Pelagibacterium</taxon>
    </lineage>
</organism>
<keyword evidence="4 9" id="KW-0997">Cell inner membrane</keyword>
<protein>
    <recommendedName>
        <fullName evidence="9">TRAP transporter small permease protein</fullName>
    </recommendedName>
</protein>
<dbReference type="EMBL" id="CP107716">
    <property type="protein sequence ID" value="UYQ73113.1"/>
    <property type="molecule type" value="Genomic_DNA"/>
</dbReference>
<feature type="transmembrane region" description="Helical" evidence="9">
    <location>
        <begin position="46"/>
        <end position="68"/>
    </location>
</feature>
<evidence type="ECO:0000313" key="11">
    <source>
        <dbReference type="EMBL" id="UYQ73113.1"/>
    </source>
</evidence>
<dbReference type="RefSeq" id="WP_264226702.1">
    <property type="nucleotide sequence ID" value="NZ_CP107716.1"/>
</dbReference>
<gene>
    <name evidence="11" type="ORF">OF122_04945</name>
</gene>
<feature type="domain" description="Tripartite ATP-independent periplasmic transporters DctQ component" evidence="10">
    <location>
        <begin position="26"/>
        <end position="147"/>
    </location>
</feature>
<keyword evidence="12" id="KW-1185">Reference proteome</keyword>
<evidence type="ECO:0000256" key="1">
    <source>
        <dbReference type="ARBA" id="ARBA00004429"/>
    </source>
</evidence>
<dbReference type="PANTHER" id="PTHR35011">
    <property type="entry name" value="2,3-DIKETO-L-GULONATE TRAP TRANSPORTER SMALL PERMEASE PROTEIN YIAM"/>
    <property type="match status" value="1"/>
</dbReference>
<keyword evidence="6 9" id="KW-1133">Transmembrane helix</keyword>
<keyword evidence="7 9" id="KW-0472">Membrane</keyword>
<feature type="transmembrane region" description="Helical" evidence="9">
    <location>
        <begin position="20"/>
        <end position="40"/>
    </location>
</feature>
<accession>A0ABY6IR77</accession>
<evidence type="ECO:0000256" key="7">
    <source>
        <dbReference type="ARBA" id="ARBA00023136"/>
    </source>
</evidence>
<dbReference type="Pfam" id="PF04290">
    <property type="entry name" value="DctQ"/>
    <property type="match status" value="1"/>
</dbReference>
<evidence type="ECO:0000256" key="5">
    <source>
        <dbReference type="ARBA" id="ARBA00022692"/>
    </source>
</evidence>
<evidence type="ECO:0000256" key="3">
    <source>
        <dbReference type="ARBA" id="ARBA00022475"/>
    </source>
</evidence>
<keyword evidence="2 9" id="KW-0813">Transport</keyword>
<comment type="function">
    <text evidence="9">Part of the tripartite ATP-independent periplasmic (TRAP) transport system.</text>
</comment>
<dbReference type="InterPro" id="IPR007387">
    <property type="entry name" value="TRAP_DctQ"/>
</dbReference>
<keyword evidence="3" id="KW-1003">Cell membrane</keyword>
<dbReference type="PANTHER" id="PTHR35011:SF2">
    <property type="entry name" value="2,3-DIKETO-L-GULONATE TRAP TRANSPORTER SMALL PERMEASE PROTEIN YIAM"/>
    <property type="match status" value="1"/>
</dbReference>
<name>A0ABY6IR77_9HYPH</name>
<comment type="similarity">
    <text evidence="8 9">Belongs to the TRAP transporter small permease family.</text>
</comment>
<reference evidence="11" key="1">
    <citation type="submission" date="2022-10" db="EMBL/GenBank/DDBJ databases">
        <title>YIM 151497 complete genome.</title>
        <authorList>
            <person name="Chen X."/>
        </authorList>
    </citation>
    <scope>NUCLEOTIDE SEQUENCE</scope>
    <source>
        <strain evidence="11">YIM 151497</strain>
    </source>
</reference>
<keyword evidence="5 9" id="KW-0812">Transmembrane</keyword>
<feature type="transmembrane region" description="Helical" evidence="9">
    <location>
        <begin position="89"/>
        <end position="110"/>
    </location>
</feature>
<dbReference type="InterPro" id="IPR055348">
    <property type="entry name" value="DctQ"/>
</dbReference>
<comment type="subcellular location">
    <subcellularLocation>
        <location evidence="1 9">Cell inner membrane</location>
        <topology evidence="1 9">Multi-pass membrane protein</topology>
    </subcellularLocation>
</comment>
<proteinExistence type="inferred from homology"/>
<evidence type="ECO:0000256" key="9">
    <source>
        <dbReference type="RuleBase" id="RU369079"/>
    </source>
</evidence>
<sequence>MSGLLRIGRWLAARAENILALMLGAMFALFILQIVFRYGLRMQSGWAYELSAVLWVWIVLFGTTFVLRSRDDVRLDIIYSAVSSRTRRIMTVITAVALVALFGLALPAIIDYVLFMKVEKTAYLKFRYDYVYSIFIVFTVVTMARYIWRAGVAVWGKQADDEIEGPAK</sequence>
<dbReference type="Proteomes" id="UP001163882">
    <property type="component" value="Chromosome"/>
</dbReference>
<comment type="subunit">
    <text evidence="9">The complex comprises the extracytoplasmic solute receptor protein and the two transmembrane proteins.</text>
</comment>
<evidence type="ECO:0000259" key="10">
    <source>
        <dbReference type="Pfam" id="PF04290"/>
    </source>
</evidence>
<feature type="transmembrane region" description="Helical" evidence="9">
    <location>
        <begin position="130"/>
        <end position="148"/>
    </location>
</feature>
<evidence type="ECO:0000256" key="2">
    <source>
        <dbReference type="ARBA" id="ARBA00022448"/>
    </source>
</evidence>
<evidence type="ECO:0000256" key="4">
    <source>
        <dbReference type="ARBA" id="ARBA00022519"/>
    </source>
</evidence>
<evidence type="ECO:0000256" key="6">
    <source>
        <dbReference type="ARBA" id="ARBA00022989"/>
    </source>
</evidence>
<evidence type="ECO:0000256" key="8">
    <source>
        <dbReference type="ARBA" id="ARBA00038436"/>
    </source>
</evidence>
<evidence type="ECO:0000313" key="12">
    <source>
        <dbReference type="Proteomes" id="UP001163882"/>
    </source>
</evidence>